<dbReference type="Proteomes" id="UP000886744">
    <property type="component" value="Unassembled WGS sequence"/>
</dbReference>
<gene>
    <name evidence="4" type="primary">ssb</name>
    <name evidence="4" type="ORF">IAC94_02825</name>
</gene>
<organism evidence="4 5">
    <name type="scientific">Candidatus Coprenecus avistercoris</name>
    <dbReference type="NCBI Taxonomy" id="2840730"/>
    <lineage>
        <taxon>Bacteria</taxon>
        <taxon>Pseudomonadati</taxon>
        <taxon>Bacteroidota</taxon>
        <taxon>Bacteroidia</taxon>
        <taxon>Bacteroidales</taxon>
        <taxon>Rikenellaceae</taxon>
        <taxon>Rikenellaceae incertae sedis</taxon>
        <taxon>Candidatus Coprenecus</taxon>
    </lineage>
</organism>
<dbReference type="InterPro" id="IPR000424">
    <property type="entry name" value="Primosome_PriB/ssb"/>
</dbReference>
<accession>A0A9D1E0Q5</accession>
<dbReference type="GO" id="GO:0003697">
    <property type="term" value="F:single-stranded DNA binding"/>
    <property type="evidence" value="ECO:0007669"/>
    <property type="project" value="InterPro"/>
</dbReference>
<name>A0A9D1E0Q5_9BACT</name>
<proteinExistence type="predicted"/>
<evidence type="ECO:0000313" key="4">
    <source>
        <dbReference type="EMBL" id="HIR62443.1"/>
    </source>
</evidence>
<dbReference type="InterPro" id="IPR011344">
    <property type="entry name" value="ssDNA-bd"/>
</dbReference>
<dbReference type="SUPFAM" id="SSF50249">
    <property type="entry name" value="Nucleic acid-binding proteins"/>
    <property type="match status" value="1"/>
</dbReference>
<evidence type="ECO:0000313" key="5">
    <source>
        <dbReference type="Proteomes" id="UP000886744"/>
    </source>
</evidence>
<protein>
    <recommendedName>
        <fullName evidence="2 3">Single-stranded DNA-binding protein</fullName>
    </recommendedName>
</protein>
<dbReference type="AlphaFoldDB" id="A0A9D1E0Q5"/>
<dbReference type="PANTHER" id="PTHR10302:SF0">
    <property type="entry name" value="SINGLE-STRANDED DNA-BINDING PROTEIN, MITOCHONDRIAL"/>
    <property type="match status" value="1"/>
</dbReference>
<dbReference type="NCBIfam" id="TIGR00621">
    <property type="entry name" value="ssb"/>
    <property type="match status" value="1"/>
</dbReference>
<reference evidence="4" key="2">
    <citation type="journal article" date="2021" name="PeerJ">
        <title>Extensive microbial diversity within the chicken gut microbiome revealed by metagenomics and culture.</title>
        <authorList>
            <person name="Gilroy R."/>
            <person name="Ravi A."/>
            <person name="Getino M."/>
            <person name="Pursley I."/>
            <person name="Horton D.L."/>
            <person name="Alikhan N.F."/>
            <person name="Baker D."/>
            <person name="Gharbi K."/>
            <person name="Hall N."/>
            <person name="Watson M."/>
            <person name="Adriaenssens E.M."/>
            <person name="Foster-Nyarko E."/>
            <person name="Jarju S."/>
            <person name="Secka A."/>
            <person name="Antonio M."/>
            <person name="Oren A."/>
            <person name="Chaudhuri R.R."/>
            <person name="La Ragione R."/>
            <person name="Hildebrand F."/>
            <person name="Pallen M.J."/>
        </authorList>
    </citation>
    <scope>NUCLEOTIDE SEQUENCE</scope>
    <source>
        <strain evidence="4">ChiHjej13B12-12457</strain>
    </source>
</reference>
<evidence type="ECO:0000256" key="1">
    <source>
        <dbReference type="ARBA" id="ARBA00023125"/>
    </source>
</evidence>
<evidence type="ECO:0000256" key="2">
    <source>
        <dbReference type="PIRNR" id="PIRNR002070"/>
    </source>
</evidence>
<dbReference type="Gene3D" id="2.40.50.140">
    <property type="entry name" value="Nucleic acid-binding proteins"/>
    <property type="match status" value="1"/>
</dbReference>
<dbReference type="CDD" id="cd04496">
    <property type="entry name" value="SSB_OBF"/>
    <property type="match status" value="1"/>
</dbReference>
<evidence type="ECO:0000256" key="3">
    <source>
        <dbReference type="RuleBase" id="RU000524"/>
    </source>
</evidence>
<dbReference type="Pfam" id="PF00436">
    <property type="entry name" value="SSB"/>
    <property type="match status" value="1"/>
</dbReference>
<reference evidence="4" key="1">
    <citation type="submission" date="2020-10" db="EMBL/GenBank/DDBJ databases">
        <authorList>
            <person name="Gilroy R."/>
        </authorList>
    </citation>
    <scope>NUCLEOTIDE SEQUENCE</scope>
    <source>
        <strain evidence="4">ChiHjej13B12-12457</strain>
    </source>
</reference>
<dbReference type="PROSITE" id="PS50935">
    <property type="entry name" value="SSB"/>
    <property type="match status" value="1"/>
</dbReference>
<dbReference type="GO" id="GO:0009295">
    <property type="term" value="C:nucleoid"/>
    <property type="evidence" value="ECO:0007669"/>
    <property type="project" value="TreeGrafter"/>
</dbReference>
<keyword evidence="1 2" id="KW-0238">DNA-binding</keyword>
<dbReference type="InterPro" id="IPR012340">
    <property type="entry name" value="NA-bd_OB-fold"/>
</dbReference>
<dbReference type="EMBL" id="DVHI01000035">
    <property type="protein sequence ID" value="HIR62443.1"/>
    <property type="molecule type" value="Genomic_DNA"/>
</dbReference>
<dbReference type="PIRSF" id="PIRSF002070">
    <property type="entry name" value="SSB"/>
    <property type="match status" value="1"/>
</dbReference>
<comment type="caution">
    <text evidence="4">The sequence shown here is derived from an EMBL/GenBank/DDBJ whole genome shotgun (WGS) entry which is preliminary data.</text>
</comment>
<dbReference type="GO" id="GO:0006260">
    <property type="term" value="P:DNA replication"/>
    <property type="evidence" value="ECO:0007669"/>
    <property type="project" value="InterPro"/>
</dbReference>
<dbReference type="PANTHER" id="PTHR10302">
    <property type="entry name" value="SINGLE-STRANDED DNA-BINDING PROTEIN"/>
    <property type="match status" value="1"/>
</dbReference>
<sequence>MDRSFNRIELRGNAGQDARIMQVGDNTVARFSIATNETYKDRSGNLKEETTWHSVTAWSGKGMPDFSRICKGSCVYVLGRLRQNRYTAANGEERTFYEVLATRVKIEEPEMT</sequence>